<keyword evidence="3" id="KW-1185">Reference proteome</keyword>
<evidence type="ECO:0000313" key="3">
    <source>
        <dbReference type="Proteomes" id="UP000256913"/>
    </source>
</evidence>
<protein>
    <submittedName>
        <fullName evidence="2">Uncharacterized protein</fullName>
    </submittedName>
</protein>
<keyword evidence="1" id="KW-0812">Transmembrane</keyword>
<proteinExistence type="predicted"/>
<dbReference type="AlphaFoldDB" id="A0A3D9ZLF2"/>
<feature type="transmembrane region" description="Helical" evidence="1">
    <location>
        <begin position="57"/>
        <end position="76"/>
    </location>
</feature>
<dbReference type="OrthoDB" id="3404235at2"/>
<gene>
    <name evidence="2" type="ORF">DFJ67_0418</name>
</gene>
<name>A0A3D9ZLF2_9ACTN</name>
<reference evidence="2 3" key="1">
    <citation type="submission" date="2018-08" db="EMBL/GenBank/DDBJ databases">
        <title>Sequencing the genomes of 1000 actinobacteria strains.</title>
        <authorList>
            <person name="Klenk H.-P."/>
        </authorList>
    </citation>
    <scope>NUCLEOTIDE SEQUENCE [LARGE SCALE GENOMIC DNA]</scope>
    <source>
        <strain evidence="2 3">DSM 44099</strain>
    </source>
</reference>
<comment type="caution">
    <text evidence="2">The sequence shown here is derived from an EMBL/GenBank/DDBJ whole genome shotgun (WGS) entry which is preliminary data.</text>
</comment>
<dbReference type="Pfam" id="PF19744">
    <property type="entry name" value="DUF6232"/>
    <property type="match status" value="1"/>
</dbReference>
<dbReference type="RefSeq" id="WP_116066287.1">
    <property type="nucleotide sequence ID" value="NZ_BONB01000074.1"/>
</dbReference>
<keyword evidence="1" id="KW-0472">Membrane</keyword>
<dbReference type="InterPro" id="IPR045629">
    <property type="entry name" value="DUF6232"/>
</dbReference>
<evidence type="ECO:0000313" key="2">
    <source>
        <dbReference type="EMBL" id="REF94480.1"/>
    </source>
</evidence>
<evidence type="ECO:0000256" key="1">
    <source>
        <dbReference type="SAM" id="Phobius"/>
    </source>
</evidence>
<dbReference type="Proteomes" id="UP000256913">
    <property type="component" value="Unassembled WGS sequence"/>
</dbReference>
<accession>A0A3D9ZLF2</accession>
<keyword evidence="1" id="KW-1133">Transmembrane helix</keyword>
<feature type="transmembrane region" description="Helical" evidence="1">
    <location>
        <begin position="82"/>
        <end position="104"/>
    </location>
</feature>
<sequence>MNATRPQPITSASPPPTPLYRQPGILVTSEAFVVAGRRFPVRDLSNLRTARGPHDRLTMRSVLVTGAVLGSVGVALSFSGALLSPTVFLLLGAAAFVPIALVSFGHRLRPRAYELWGDYRGMTVLLFSSDEEREYGQVTRALLRAQEADRMGGMSSPVSNVFSANLYPW</sequence>
<organism evidence="2 3">
    <name type="scientific">Asanoa ferruginea</name>
    <dbReference type="NCBI Taxonomy" id="53367"/>
    <lineage>
        <taxon>Bacteria</taxon>
        <taxon>Bacillati</taxon>
        <taxon>Actinomycetota</taxon>
        <taxon>Actinomycetes</taxon>
        <taxon>Micromonosporales</taxon>
        <taxon>Micromonosporaceae</taxon>
        <taxon>Asanoa</taxon>
    </lineage>
</organism>
<dbReference type="EMBL" id="QUMQ01000001">
    <property type="protein sequence ID" value="REF94480.1"/>
    <property type="molecule type" value="Genomic_DNA"/>
</dbReference>